<gene>
    <name evidence="2" type="ORF">TrRE_jg10834</name>
</gene>
<protein>
    <submittedName>
        <fullName evidence="2">Uncharacterized protein</fullName>
    </submittedName>
</protein>
<feature type="compositionally biased region" description="Pro residues" evidence="1">
    <location>
        <begin position="602"/>
        <end position="614"/>
    </location>
</feature>
<dbReference type="Pfam" id="PF12463">
    <property type="entry name" value="DUF3689"/>
    <property type="match status" value="2"/>
</dbReference>
<feature type="region of interest" description="Disordered" evidence="1">
    <location>
        <begin position="1046"/>
        <end position="1065"/>
    </location>
</feature>
<feature type="region of interest" description="Disordered" evidence="1">
    <location>
        <begin position="176"/>
        <end position="198"/>
    </location>
</feature>
<dbReference type="InterPro" id="IPR022162">
    <property type="entry name" value="TRPC4AP"/>
</dbReference>
<accession>A0A9W7KV76</accession>
<organism evidence="2 3">
    <name type="scientific">Triparma retinervis</name>
    <dbReference type="NCBI Taxonomy" id="2557542"/>
    <lineage>
        <taxon>Eukaryota</taxon>
        <taxon>Sar</taxon>
        <taxon>Stramenopiles</taxon>
        <taxon>Ochrophyta</taxon>
        <taxon>Bolidophyceae</taxon>
        <taxon>Parmales</taxon>
        <taxon>Triparmaceae</taxon>
        <taxon>Triparma</taxon>
    </lineage>
</organism>
<dbReference type="EMBL" id="BRXZ01000481">
    <property type="protein sequence ID" value="GMI12501.1"/>
    <property type="molecule type" value="Genomic_DNA"/>
</dbReference>
<feature type="compositionally biased region" description="Polar residues" evidence="1">
    <location>
        <begin position="176"/>
        <end position="190"/>
    </location>
</feature>
<feature type="region of interest" description="Disordered" evidence="1">
    <location>
        <begin position="1300"/>
        <end position="1326"/>
    </location>
</feature>
<evidence type="ECO:0000313" key="3">
    <source>
        <dbReference type="Proteomes" id="UP001165082"/>
    </source>
</evidence>
<dbReference type="GO" id="GO:0031464">
    <property type="term" value="C:Cul4A-RING E3 ubiquitin ligase complex"/>
    <property type="evidence" value="ECO:0007669"/>
    <property type="project" value="InterPro"/>
</dbReference>
<dbReference type="PANTHER" id="PTHR31743:SF1">
    <property type="entry name" value="SHORT TRANSIENT RECEPTOR POTENTIAL CHANNEL 4-ASSOCIATED PROTEIN"/>
    <property type="match status" value="1"/>
</dbReference>
<feature type="compositionally biased region" description="Acidic residues" evidence="1">
    <location>
        <begin position="1046"/>
        <end position="1056"/>
    </location>
</feature>
<sequence>MLRSSPLSDFCYSDGEVSLSNCDEDELEGDTGGGLRASPMEFRRNTSSDSMNENDLWRNINEANETNEFLGIGATMNERSWQVSPSSPQQHPNAPPSAPAAPSSPDLSRQILRSPAAAFPSTDPPPPSANPPSSRSPLPTPTPTPTPTPPLPRASTVINVNFSDVRANSIVRSNRVNGRATASSGAPTSTDDSDLAKSWKFEDNPKSKALIPDDFLKSDWVHDVLNPPSKKPKFQTFLPLKLIKRSITGAKLFRTPPTCMPTTFEHISSVSPKITSQLDTQMKGLISDLKVLSKHLSSPRPFTLSRLSWEEIDRVVNDLHRLVEIPQRGVDAAREEMTPNEIKTKEEREMFIALDGPKYLKRIIRQDPTVTDARTIFKSTITETARCYNDTLILLRELCYINPELSDTFETDFIVYLFTMLHHKGVFEHTIGLIEEVLSLQPPSNLFFIGEVPDLFSLLHSLSCKQMGHFCRILALLVFEPEDRYLMESSTVLKSVELLQLRRDRQGRTASTIDRNQAVVLGMTDLLPRLVSLLKVLNFCPPICQRGSFHIIGHVPTISELLMSLIGLNEIKEWDNIDSLIELAKKATPYAGASTSTTTPTSPAPASPAPPTPSPTISSPSMSDSSFLGGVASPAGTHPPPSPAPVAPPTRNSVADMLESLSPHFPDRNSLGGMNLALVVRIYNAAQAVGVLDSDTPIRENDQLPGVELRLMARMNDLERSRRRPQTPERASDELQFNALMLAQYQVEILFVLCTILGGRRKIDTQRKLHDLGIIDVLTDMFDRLAWGTNADPSEFSALHGPGCECNPESALRVQYLRVLHNYCDRDCDNYFECREMLSEDERSYLGFNKNNRRGDMSCFNHPPPHPSRRGLLYKLVQVLMKEPADSQYRFWLASCIEAFLRGSSDVERMYVARYGLMDFLSDEILSDKLRCAGSLQTSFDLLGELVKGDTTVLSYFVKRLSEEKFERLMSVSTANLVDSNVFIRSLLLSCQREKFKRGLKRGDTLGVVASPSDRNQGRAYLTHSWWEIEGVSLKDEDDGVDFNLGNEEEEEEEDGVGAVEEKEGEVDDDEFLRSRVEGLRLNEIETTDWFCTFEEAMARREKGGLPQDIDGSDKENLTAIGSAGWKFSPLKVKQVVDDAESYQPNTLSRIRWFLEANQTRLLRHLMSIVDLGDVNHENICVLNTAIVILAFVNRQGGDSLKRVLRELRRIDAEEERDGAAAAAAAVDGIVLGGGIESEKSGKGGIMRNFRRLLFFWREYYSHRGRDRLSLEFSSHLRFAEWNNIVTRLCADDGSEESLMEKPLQDLPRSPYSRPPRVLLGKGPSLSPVQDFVDF</sequence>
<dbReference type="GO" id="GO:0019902">
    <property type="term" value="F:phosphatase binding"/>
    <property type="evidence" value="ECO:0007669"/>
    <property type="project" value="TreeGrafter"/>
</dbReference>
<feature type="region of interest" description="Disordered" evidence="1">
    <location>
        <begin position="591"/>
        <end position="652"/>
    </location>
</feature>
<feature type="compositionally biased region" description="Low complexity" evidence="1">
    <location>
        <begin position="591"/>
        <end position="601"/>
    </location>
</feature>
<feature type="compositionally biased region" description="Pro residues" evidence="1">
    <location>
        <begin position="138"/>
        <end position="152"/>
    </location>
</feature>
<name>A0A9W7KV76_9STRA</name>
<feature type="region of interest" description="Disordered" evidence="1">
    <location>
        <begin position="1"/>
        <end position="56"/>
    </location>
</feature>
<reference evidence="2" key="1">
    <citation type="submission" date="2022-07" db="EMBL/GenBank/DDBJ databases">
        <title>Genome analysis of Parmales, a sister group of diatoms, reveals the evolutionary specialization of diatoms from phago-mixotrophs to photoautotrophs.</title>
        <authorList>
            <person name="Ban H."/>
            <person name="Sato S."/>
            <person name="Yoshikawa S."/>
            <person name="Kazumasa Y."/>
            <person name="Nakamura Y."/>
            <person name="Ichinomiya M."/>
            <person name="Saitoh K."/>
            <person name="Sato N."/>
            <person name="Blanc-Mathieu R."/>
            <person name="Endo H."/>
            <person name="Kuwata A."/>
            <person name="Ogata H."/>
        </authorList>
    </citation>
    <scope>NUCLEOTIDE SEQUENCE</scope>
</reference>
<dbReference type="GO" id="GO:0006511">
    <property type="term" value="P:ubiquitin-dependent protein catabolic process"/>
    <property type="evidence" value="ECO:0007669"/>
    <property type="project" value="InterPro"/>
</dbReference>
<dbReference type="Proteomes" id="UP001165082">
    <property type="component" value="Unassembled WGS sequence"/>
</dbReference>
<feature type="compositionally biased region" description="Pro residues" evidence="1">
    <location>
        <begin position="637"/>
        <end position="648"/>
    </location>
</feature>
<feature type="compositionally biased region" description="Low complexity" evidence="1">
    <location>
        <begin position="615"/>
        <end position="636"/>
    </location>
</feature>
<dbReference type="PANTHER" id="PTHR31743">
    <property type="entry name" value="TRANSIENT RECEPTOR POTENTIAL CHANNEL 4-ASSOCIATED PROTEIN TCPC4AP"/>
    <property type="match status" value="1"/>
</dbReference>
<comment type="caution">
    <text evidence="2">The sequence shown here is derived from an EMBL/GenBank/DDBJ whole genome shotgun (WGS) entry which is preliminary data.</text>
</comment>
<proteinExistence type="predicted"/>
<feature type="region of interest" description="Disordered" evidence="1">
    <location>
        <begin position="73"/>
        <end position="155"/>
    </location>
</feature>
<evidence type="ECO:0000313" key="2">
    <source>
        <dbReference type="EMBL" id="GMI12501.1"/>
    </source>
</evidence>
<dbReference type="OrthoDB" id="1866965at2759"/>
<keyword evidence="3" id="KW-1185">Reference proteome</keyword>
<evidence type="ECO:0000256" key="1">
    <source>
        <dbReference type="SAM" id="MobiDB-lite"/>
    </source>
</evidence>